<reference evidence="1" key="1">
    <citation type="journal article" date="2021" name="Proc. Natl. Acad. Sci. U.S.A.">
        <title>A Catalog of Tens of Thousands of Viruses from Human Metagenomes Reveals Hidden Associations with Chronic Diseases.</title>
        <authorList>
            <person name="Tisza M.J."/>
            <person name="Buck C.B."/>
        </authorList>
    </citation>
    <scope>NUCLEOTIDE SEQUENCE</scope>
    <source>
        <strain evidence="1">Ct9mC1</strain>
    </source>
</reference>
<name>A0A8S5SEL9_9CAUD</name>
<evidence type="ECO:0000313" key="1">
    <source>
        <dbReference type="EMBL" id="DAF49516.1"/>
    </source>
</evidence>
<organism evidence="1">
    <name type="scientific">Siphoviridae sp. ct9mC1</name>
    <dbReference type="NCBI Taxonomy" id="2827794"/>
    <lineage>
        <taxon>Viruses</taxon>
        <taxon>Duplodnaviria</taxon>
        <taxon>Heunggongvirae</taxon>
        <taxon>Uroviricota</taxon>
        <taxon>Caudoviricetes</taxon>
    </lineage>
</organism>
<protein>
    <submittedName>
        <fullName evidence="1">Uncharacterized protein</fullName>
    </submittedName>
</protein>
<dbReference type="EMBL" id="BK032583">
    <property type="protein sequence ID" value="DAF49516.1"/>
    <property type="molecule type" value="Genomic_DNA"/>
</dbReference>
<proteinExistence type="predicted"/>
<accession>A0A8S5SEL9</accession>
<sequence length="40" mass="4790">MAKEKINVLYTVDDKEFPSKDYMNALEKMKTLSKEYEEDD</sequence>